<dbReference type="EMBL" id="FNOF01000007">
    <property type="protein sequence ID" value="SDW83029.1"/>
    <property type="molecule type" value="Genomic_DNA"/>
</dbReference>
<dbReference type="Pfam" id="PF00561">
    <property type="entry name" value="Abhydrolase_1"/>
    <property type="match status" value="1"/>
</dbReference>
<dbReference type="InterPro" id="IPR000073">
    <property type="entry name" value="AB_hydrolase_1"/>
</dbReference>
<dbReference type="STRING" id="28442.SAMN05443574_107128"/>
<accession>A0A1H2WSS4</accession>
<evidence type="ECO:0000313" key="2">
    <source>
        <dbReference type="EMBL" id="SDW83029.1"/>
    </source>
</evidence>
<evidence type="ECO:0000259" key="1">
    <source>
        <dbReference type="Pfam" id="PF00561"/>
    </source>
</evidence>
<dbReference type="AlphaFoldDB" id="A0A1H2WSS4"/>
<gene>
    <name evidence="2" type="ORF">SAMN05443574_107128</name>
</gene>
<dbReference type="InterPro" id="IPR050471">
    <property type="entry name" value="AB_hydrolase"/>
</dbReference>
<dbReference type="SUPFAM" id="SSF53474">
    <property type="entry name" value="alpha/beta-Hydrolases"/>
    <property type="match status" value="1"/>
</dbReference>
<dbReference type="Proteomes" id="UP000182573">
    <property type="component" value="Unassembled WGS sequence"/>
</dbReference>
<protein>
    <submittedName>
        <fullName evidence="2">Pimeloyl-ACP methyl ester carboxylesterase</fullName>
    </submittedName>
</protein>
<feature type="domain" description="AB hydrolase-1" evidence="1">
    <location>
        <begin position="41"/>
        <end position="278"/>
    </location>
</feature>
<sequence length="298" mass="31943">MPSVPPIPATDWLPDDSETETLALPDGRRLAYATYGDTDGYPVLFCHGTPGSHVAARLLATPARERDVHLIAPDRPGIGNSKDASVTLEDWPDDATHLLSHLDVDEAGAIGFSGGGPFALACHRLPEIRRIALLGGSGPPSIGSTGRVQQFVGALARHAPWALGRLFRLQRWFALRRDPSYAVGFVAEETPETDALAADEVARIVRADMLTSMTRGPSGIIREQRLLSQPWPFALEDVSVPVTVFQGQNDANVAPSTGKALAQRLPDASLERVDSDHLGTLTTAGDDALAAIQRRTRV</sequence>
<evidence type="ECO:0000313" key="3">
    <source>
        <dbReference type="Proteomes" id="UP000182573"/>
    </source>
</evidence>
<reference evidence="2 3" key="1">
    <citation type="submission" date="2016-10" db="EMBL/GenBank/DDBJ databases">
        <authorList>
            <person name="de Groot N.N."/>
        </authorList>
    </citation>
    <scope>NUCLEOTIDE SEQUENCE [LARGE SCALE GENOMIC DNA]</scope>
    <source>
        <strain evidence="2 3">DSM 3756</strain>
    </source>
</reference>
<dbReference type="Gene3D" id="3.40.50.1820">
    <property type="entry name" value="alpha/beta hydrolase"/>
    <property type="match status" value="1"/>
</dbReference>
<dbReference type="PANTHER" id="PTHR43433">
    <property type="entry name" value="HYDROLASE, ALPHA/BETA FOLD FAMILY PROTEIN"/>
    <property type="match status" value="1"/>
</dbReference>
<dbReference type="PANTHER" id="PTHR43433:SF5">
    <property type="entry name" value="AB HYDROLASE-1 DOMAIN-CONTAINING PROTEIN"/>
    <property type="match status" value="1"/>
</dbReference>
<organism evidence="2 3">
    <name type="scientific">Haloarcula vallismortis</name>
    <name type="common">Halobacterium vallismortis</name>
    <dbReference type="NCBI Taxonomy" id="28442"/>
    <lineage>
        <taxon>Archaea</taxon>
        <taxon>Methanobacteriati</taxon>
        <taxon>Methanobacteriota</taxon>
        <taxon>Stenosarchaea group</taxon>
        <taxon>Halobacteria</taxon>
        <taxon>Halobacteriales</taxon>
        <taxon>Haloarculaceae</taxon>
        <taxon>Haloarcula</taxon>
    </lineage>
</organism>
<name>A0A1H2WSS4_HALVA</name>
<dbReference type="InterPro" id="IPR029058">
    <property type="entry name" value="AB_hydrolase_fold"/>
</dbReference>
<dbReference type="RefSeq" id="WP_004516026.1">
    <property type="nucleotide sequence ID" value="NZ_FNOF01000007.1"/>
</dbReference>
<proteinExistence type="predicted"/>